<accession>A0A9J6G2F9</accession>
<dbReference type="Proteomes" id="UP000821853">
    <property type="component" value="Chromosome 2"/>
</dbReference>
<evidence type="ECO:0000313" key="3">
    <source>
        <dbReference type="Proteomes" id="UP000821853"/>
    </source>
</evidence>
<feature type="region of interest" description="Disordered" evidence="1">
    <location>
        <begin position="152"/>
        <end position="190"/>
    </location>
</feature>
<sequence>MFPANAERLVTIPFKPERDVVTPSCLAFESNLRWHRETSLAYTASSSLKLCRWINRAFQGALKNTECESWCAHVDVPIVFCEDSFLTDRFPSPASAAATMHHTEMKALALCSLVLLLTLVSARGASYQSSEAGSGGGEGQAPELGDVLLEESWGGDSTGAEDDEAAAGAESKRAFHAMRGKKDRDEGGWGEEDKRAFHAMRGKRLLAPPSVDSFIAQLRRAVLQGKRGSGFFGMRGKRQMRTFLPSFLLPATSCPNEVIAHRPGFDNSNTDAH</sequence>
<dbReference type="AlphaFoldDB" id="A0A9J6G2F9"/>
<organism evidence="2 3">
    <name type="scientific">Haemaphysalis longicornis</name>
    <name type="common">Bush tick</name>
    <dbReference type="NCBI Taxonomy" id="44386"/>
    <lineage>
        <taxon>Eukaryota</taxon>
        <taxon>Metazoa</taxon>
        <taxon>Ecdysozoa</taxon>
        <taxon>Arthropoda</taxon>
        <taxon>Chelicerata</taxon>
        <taxon>Arachnida</taxon>
        <taxon>Acari</taxon>
        <taxon>Parasitiformes</taxon>
        <taxon>Ixodida</taxon>
        <taxon>Ixodoidea</taxon>
        <taxon>Ixodidae</taxon>
        <taxon>Haemaphysalinae</taxon>
        <taxon>Haemaphysalis</taxon>
    </lineage>
</organism>
<evidence type="ECO:0000256" key="1">
    <source>
        <dbReference type="SAM" id="MobiDB-lite"/>
    </source>
</evidence>
<evidence type="ECO:0000313" key="2">
    <source>
        <dbReference type="EMBL" id="KAH9369251.1"/>
    </source>
</evidence>
<protein>
    <submittedName>
        <fullName evidence="2">Uncharacterized protein</fullName>
    </submittedName>
</protein>
<name>A0A9J6G2F9_HAELO</name>
<reference evidence="2 3" key="1">
    <citation type="journal article" date="2020" name="Cell">
        <title>Large-Scale Comparative Analyses of Tick Genomes Elucidate Their Genetic Diversity and Vector Capacities.</title>
        <authorList>
            <consortium name="Tick Genome and Microbiome Consortium (TIGMIC)"/>
            <person name="Jia N."/>
            <person name="Wang J."/>
            <person name="Shi W."/>
            <person name="Du L."/>
            <person name="Sun Y."/>
            <person name="Zhan W."/>
            <person name="Jiang J.F."/>
            <person name="Wang Q."/>
            <person name="Zhang B."/>
            <person name="Ji P."/>
            <person name="Bell-Sakyi L."/>
            <person name="Cui X.M."/>
            <person name="Yuan T.T."/>
            <person name="Jiang B.G."/>
            <person name="Yang W.F."/>
            <person name="Lam T.T."/>
            <person name="Chang Q.C."/>
            <person name="Ding S.J."/>
            <person name="Wang X.J."/>
            <person name="Zhu J.G."/>
            <person name="Ruan X.D."/>
            <person name="Zhao L."/>
            <person name="Wei J.T."/>
            <person name="Ye R.Z."/>
            <person name="Que T.C."/>
            <person name="Du C.H."/>
            <person name="Zhou Y.H."/>
            <person name="Cheng J.X."/>
            <person name="Dai P.F."/>
            <person name="Guo W.B."/>
            <person name="Han X.H."/>
            <person name="Huang E.J."/>
            <person name="Li L.F."/>
            <person name="Wei W."/>
            <person name="Gao Y.C."/>
            <person name="Liu J.Z."/>
            <person name="Shao H.Z."/>
            <person name="Wang X."/>
            <person name="Wang C.C."/>
            <person name="Yang T.C."/>
            <person name="Huo Q.B."/>
            <person name="Li W."/>
            <person name="Chen H.Y."/>
            <person name="Chen S.E."/>
            <person name="Zhou L.G."/>
            <person name="Ni X.B."/>
            <person name="Tian J.H."/>
            <person name="Sheng Y."/>
            <person name="Liu T."/>
            <person name="Pan Y.S."/>
            <person name="Xia L.Y."/>
            <person name="Li J."/>
            <person name="Zhao F."/>
            <person name="Cao W.C."/>
        </authorList>
    </citation>
    <scope>NUCLEOTIDE SEQUENCE [LARGE SCALE GENOMIC DNA]</scope>
    <source>
        <strain evidence="2">HaeL-2018</strain>
    </source>
</reference>
<keyword evidence="3" id="KW-1185">Reference proteome</keyword>
<dbReference type="OrthoDB" id="6499436at2759"/>
<proteinExistence type="predicted"/>
<comment type="caution">
    <text evidence="2">The sequence shown here is derived from an EMBL/GenBank/DDBJ whole genome shotgun (WGS) entry which is preliminary data.</text>
</comment>
<dbReference type="VEuPathDB" id="VectorBase:HLOH_043387"/>
<feature type="compositionally biased region" description="Basic and acidic residues" evidence="1">
    <location>
        <begin position="180"/>
        <end position="190"/>
    </location>
</feature>
<dbReference type="EMBL" id="JABSTR010000004">
    <property type="protein sequence ID" value="KAH9369251.1"/>
    <property type="molecule type" value="Genomic_DNA"/>
</dbReference>
<gene>
    <name evidence="2" type="ORF">HPB48_012327</name>
</gene>